<accession>A0A0K2UA28</accession>
<organism evidence="1">
    <name type="scientific">Lepeophtheirus salmonis</name>
    <name type="common">Salmon louse</name>
    <name type="synonym">Caligus salmonis</name>
    <dbReference type="NCBI Taxonomy" id="72036"/>
    <lineage>
        <taxon>Eukaryota</taxon>
        <taxon>Metazoa</taxon>
        <taxon>Ecdysozoa</taxon>
        <taxon>Arthropoda</taxon>
        <taxon>Crustacea</taxon>
        <taxon>Multicrustacea</taxon>
        <taxon>Hexanauplia</taxon>
        <taxon>Copepoda</taxon>
        <taxon>Siphonostomatoida</taxon>
        <taxon>Caligidae</taxon>
        <taxon>Lepeophtheirus</taxon>
    </lineage>
</organism>
<reference evidence="1" key="1">
    <citation type="submission" date="2014-05" db="EMBL/GenBank/DDBJ databases">
        <authorList>
            <person name="Chronopoulou M."/>
        </authorList>
    </citation>
    <scope>NUCLEOTIDE SEQUENCE</scope>
    <source>
        <tissue evidence="1">Whole organism</tissue>
    </source>
</reference>
<dbReference type="EMBL" id="HACA01017544">
    <property type="protein sequence ID" value="CDW34905.1"/>
    <property type="molecule type" value="Transcribed_RNA"/>
</dbReference>
<feature type="non-terminal residue" evidence="1">
    <location>
        <position position="1"/>
    </location>
</feature>
<protein>
    <submittedName>
        <fullName evidence="1">Uncharacterized protein</fullName>
    </submittedName>
</protein>
<name>A0A0K2UA28_LEPSM</name>
<proteinExistence type="predicted"/>
<sequence length="42" mass="4909">KSLLCFHTVKTTVSFLIDCFNCQNNHKTFHFINNKAFGKTLF</sequence>
<dbReference type="AlphaFoldDB" id="A0A0K2UA28"/>
<evidence type="ECO:0000313" key="1">
    <source>
        <dbReference type="EMBL" id="CDW34905.1"/>
    </source>
</evidence>